<evidence type="ECO:0000256" key="1">
    <source>
        <dbReference type="ARBA" id="ARBA00001933"/>
    </source>
</evidence>
<dbReference type="InterPro" id="IPR050087">
    <property type="entry name" value="AON_synthase_class-II"/>
</dbReference>
<accession>A0ABQ5KYQ6</accession>
<dbReference type="PANTHER" id="PTHR13693">
    <property type="entry name" value="CLASS II AMINOTRANSFERASE/8-AMINO-7-OXONONANOATE SYNTHASE"/>
    <property type="match status" value="1"/>
</dbReference>
<evidence type="ECO:0000256" key="3">
    <source>
        <dbReference type="ARBA" id="ARBA00022898"/>
    </source>
</evidence>
<dbReference type="PANTHER" id="PTHR13693:SF100">
    <property type="entry name" value="8-AMINO-7-OXONONANOATE SYNTHASE"/>
    <property type="match status" value="1"/>
</dbReference>
<reference evidence="5" key="1">
    <citation type="submission" date="2022-03" db="EMBL/GenBank/DDBJ databases">
        <title>Draft genome sequence of Aduncisulcus paluster, a free-living microaerophilic Fornicata.</title>
        <authorList>
            <person name="Yuyama I."/>
            <person name="Kume K."/>
            <person name="Tamura T."/>
            <person name="Inagaki Y."/>
            <person name="Hashimoto T."/>
        </authorList>
    </citation>
    <scope>NUCLEOTIDE SEQUENCE</scope>
    <source>
        <strain evidence="5">NY0171</strain>
    </source>
</reference>
<dbReference type="SUPFAM" id="SSF53383">
    <property type="entry name" value="PLP-dependent transferases"/>
    <property type="match status" value="1"/>
</dbReference>
<evidence type="ECO:0000313" key="5">
    <source>
        <dbReference type="EMBL" id="GKT37567.1"/>
    </source>
</evidence>
<keyword evidence="3" id="KW-0663">Pyridoxal phosphate</keyword>
<dbReference type="InterPro" id="IPR015422">
    <property type="entry name" value="PyrdxlP-dep_Trfase_small"/>
</dbReference>
<evidence type="ECO:0000313" key="6">
    <source>
        <dbReference type="Proteomes" id="UP001057375"/>
    </source>
</evidence>
<keyword evidence="6" id="KW-1185">Reference proteome</keyword>
<dbReference type="Proteomes" id="UP001057375">
    <property type="component" value="Unassembled WGS sequence"/>
</dbReference>
<comment type="cofactor">
    <cofactor evidence="1">
        <name>pyridoxal 5'-phosphate</name>
        <dbReference type="ChEBI" id="CHEBI:597326"/>
    </cofactor>
</comment>
<dbReference type="EMBL" id="BQXS01004820">
    <property type="protein sequence ID" value="GKT37567.1"/>
    <property type="molecule type" value="Genomic_DNA"/>
</dbReference>
<dbReference type="InterPro" id="IPR015424">
    <property type="entry name" value="PyrdxlP-dep_Trfase"/>
</dbReference>
<evidence type="ECO:0000256" key="2">
    <source>
        <dbReference type="ARBA" id="ARBA00022679"/>
    </source>
</evidence>
<feature type="domain" description="Aminotransferase class I/classII large" evidence="4">
    <location>
        <begin position="87"/>
        <end position="259"/>
    </location>
</feature>
<name>A0ABQ5KYQ6_9EUKA</name>
<dbReference type="Gene3D" id="3.90.1150.10">
    <property type="entry name" value="Aspartate Aminotransferase, domain 1"/>
    <property type="match status" value="2"/>
</dbReference>
<dbReference type="InterPro" id="IPR027417">
    <property type="entry name" value="P-loop_NTPase"/>
</dbReference>
<dbReference type="InterPro" id="IPR004839">
    <property type="entry name" value="Aminotransferase_I/II_large"/>
</dbReference>
<feature type="domain" description="Aminotransferase class I/classII large" evidence="4">
    <location>
        <begin position="266"/>
        <end position="389"/>
    </location>
</feature>
<protein>
    <submittedName>
        <fullName evidence="5">8-amino-7-oxononanoate synthase</fullName>
    </submittedName>
</protein>
<dbReference type="Gene3D" id="3.40.640.10">
    <property type="entry name" value="Type I PLP-dependent aspartate aminotransferase-like (Major domain)"/>
    <property type="match status" value="1"/>
</dbReference>
<feature type="non-terminal residue" evidence="5">
    <location>
        <position position="444"/>
    </location>
</feature>
<gene>
    <name evidence="5" type="ORF">ADUPG1_003505</name>
</gene>
<dbReference type="InterPro" id="IPR015421">
    <property type="entry name" value="PyrdxlP-dep_Trfase_major"/>
</dbReference>
<comment type="caution">
    <text evidence="5">The sequence shown here is derived from an EMBL/GenBank/DDBJ whole genome shotgun (WGS) entry which is preliminary data.</text>
</comment>
<keyword evidence="2" id="KW-0808">Transferase</keyword>
<organism evidence="5 6">
    <name type="scientific">Aduncisulcus paluster</name>
    <dbReference type="NCBI Taxonomy" id="2918883"/>
    <lineage>
        <taxon>Eukaryota</taxon>
        <taxon>Metamonada</taxon>
        <taxon>Carpediemonas-like organisms</taxon>
        <taxon>Aduncisulcus</taxon>
    </lineage>
</organism>
<dbReference type="Pfam" id="PF00155">
    <property type="entry name" value="Aminotran_1_2"/>
    <property type="match status" value="2"/>
</dbReference>
<evidence type="ECO:0000259" key="4">
    <source>
        <dbReference type="Pfam" id="PF00155"/>
    </source>
</evidence>
<sequence length="444" mass="47199">MRIATDTALDEGVWLRPFRTLIYAMPPYICDDEEIRRITQAMVRAAAAEAPVTDASSPLAWLGEVERQREVAGLRRRLRTRSAAEPEIDLASNDYLGLSRHPQVIEAGVEALRIWGAGSTGSRLVTGNTELHEELERELATFMGAQSALVFSSGYTANLGAVVALSGPGTLIVSDARTHASLIDACRLSRARVVVTPYRDTQAVAAALAQRPEERALVLTDAVFSADGALAPLTELYAVCRDHSAVLLVDEAHGLGVRGPGGRGLAVRAHLIDAARPFIFDTGLAPAAAGSALAALRLLAVEPERVRAVLDHAAALGQWCGVAEKPESAVVPVILGDPTVAFNAAKACLEQGVRVGCFRPPSVPEGQSLLRLTARASLTEADLDRVREVLAGVLALARHQGIDVTVCKPVQTGDDRDADEVARLSGVRRVQTLVRYPEPLAPVA</sequence>
<dbReference type="Gene3D" id="3.40.50.300">
    <property type="entry name" value="P-loop containing nucleotide triphosphate hydrolases"/>
    <property type="match status" value="1"/>
</dbReference>
<proteinExistence type="predicted"/>